<reference evidence="1 2" key="1">
    <citation type="submission" date="2019-03" db="EMBL/GenBank/DDBJ databases">
        <title>Genomic Encyclopedia of Type Strains, Phase IV (KMG-IV): sequencing the most valuable type-strain genomes for metagenomic binning, comparative biology and taxonomic classification.</title>
        <authorList>
            <person name="Goeker M."/>
        </authorList>
    </citation>
    <scope>NUCLEOTIDE SEQUENCE [LARGE SCALE GENOMIC DNA]</scope>
    <source>
        <strain evidence="1 2">DSM 45934</strain>
    </source>
</reference>
<dbReference type="Proteomes" id="UP000295680">
    <property type="component" value="Unassembled WGS sequence"/>
</dbReference>
<evidence type="ECO:0000313" key="2">
    <source>
        <dbReference type="Proteomes" id="UP000295680"/>
    </source>
</evidence>
<sequence>MAPVYWDPGPTVAASTQLPVANYDGDRPLGPPTNYLRGEWERRDWRNVPGPFYGAATDSCWMGREIAPRHIVYEDEYGSEIVFRQPQDRQEVLLLLTAAWNDPFRAYACDGDIHWTLALIREWWAGRERIAAWIQATCQRMAASEREDERDNASGLRDYAGYLSNGLEAYLRQYGFWLDHHRPALPGETLPDLRLPFPL</sequence>
<organism evidence="1 2">
    <name type="scientific">Actinocrispum wychmicini</name>
    <dbReference type="NCBI Taxonomy" id="1213861"/>
    <lineage>
        <taxon>Bacteria</taxon>
        <taxon>Bacillati</taxon>
        <taxon>Actinomycetota</taxon>
        <taxon>Actinomycetes</taxon>
        <taxon>Pseudonocardiales</taxon>
        <taxon>Pseudonocardiaceae</taxon>
        <taxon>Actinocrispum</taxon>
    </lineage>
</organism>
<name>A0A4R2J768_9PSEU</name>
<evidence type="ECO:0008006" key="3">
    <source>
        <dbReference type="Google" id="ProtNLM"/>
    </source>
</evidence>
<evidence type="ECO:0000313" key="1">
    <source>
        <dbReference type="EMBL" id="TCO53452.1"/>
    </source>
</evidence>
<protein>
    <recommendedName>
        <fullName evidence="3">Ferredoxin</fullName>
    </recommendedName>
</protein>
<dbReference type="AlphaFoldDB" id="A0A4R2J768"/>
<dbReference type="EMBL" id="SLWS01000010">
    <property type="protein sequence ID" value="TCO53452.1"/>
    <property type="molecule type" value="Genomic_DNA"/>
</dbReference>
<gene>
    <name evidence="1" type="ORF">EV192_11041</name>
</gene>
<keyword evidence="2" id="KW-1185">Reference proteome</keyword>
<accession>A0A4R2J768</accession>
<proteinExistence type="predicted"/>
<comment type="caution">
    <text evidence="1">The sequence shown here is derived from an EMBL/GenBank/DDBJ whole genome shotgun (WGS) entry which is preliminary data.</text>
</comment>